<dbReference type="AlphaFoldDB" id="A0A2P1P9H0"/>
<gene>
    <name evidence="1" type="ORF">phytr_9900</name>
</gene>
<keyword evidence="2" id="KW-1185">Reference proteome</keyword>
<organism evidence="1 2">
    <name type="scientific">Candidatus Phycorickettsia trachydisci</name>
    <dbReference type="NCBI Taxonomy" id="2115978"/>
    <lineage>
        <taxon>Bacteria</taxon>
        <taxon>Pseudomonadati</taxon>
        <taxon>Pseudomonadota</taxon>
        <taxon>Alphaproteobacteria</taxon>
        <taxon>Rickettsiales</taxon>
        <taxon>Rickettsiaceae</taxon>
        <taxon>Candidatus Phycorickettsia</taxon>
    </lineage>
</organism>
<evidence type="ECO:0000313" key="2">
    <source>
        <dbReference type="Proteomes" id="UP000241762"/>
    </source>
</evidence>
<proteinExistence type="predicted"/>
<accession>A0A2P1P9H0</accession>
<name>A0A2P1P9H0_9RICK</name>
<reference evidence="1 2" key="1">
    <citation type="submission" date="2018-03" db="EMBL/GenBank/DDBJ databases">
        <title>A gene transfer event suggests a long-term partnership between eustigmatophyte algae and a novel lineage of endosymbiotic bacteria.</title>
        <authorList>
            <person name="Yurchenko T."/>
            <person name="Sevcikova T."/>
            <person name="Pribyl P."/>
            <person name="El Karkouri K."/>
            <person name="Klimes V."/>
            <person name="Amaral R."/>
            <person name="Zbrankova V."/>
            <person name="Kim E."/>
            <person name="Raoult D."/>
            <person name="Santos L.M.A."/>
            <person name="Elias M."/>
        </authorList>
    </citation>
    <scope>NUCLEOTIDE SEQUENCE [LARGE SCALE GENOMIC DNA]</scope>
    <source>
        <strain evidence="1">CCALA 838</strain>
    </source>
</reference>
<dbReference type="EMBL" id="CP027845">
    <property type="protein sequence ID" value="AVP87918.1"/>
    <property type="molecule type" value="Genomic_DNA"/>
</dbReference>
<dbReference type="RefSeq" id="WP_106874754.1">
    <property type="nucleotide sequence ID" value="NZ_CP027845.1"/>
</dbReference>
<evidence type="ECO:0000313" key="1">
    <source>
        <dbReference type="EMBL" id="AVP87918.1"/>
    </source>
</evidence>
<dbReference type="Proteomes" id="UP000241762">
    <property type="component" value="Chromosome"/>
</dbReference>
<protein>
    <submittedName>
        <fullName evidence="1">Uncharacterized protein</fullName>
    </submittedName>
</protein>
<sequence>MKLNELTYQELLQPAIENVQTAQIKRNSINWDSYNYIVKVLREVNTRDVWKCWFGSGTKMKEFDELRHNTRQFYNDVDASNHALKNALSCLLDILESIDNKVRDSIEGLKNDAEFEALLRQADQQTQEGEAIRNKLSKKYFQYHEEIKIPVRNGFWGLFKNEVREIVERYDDQGYNKCLSRTNAITNGRKLNYETISDKWGDYKFGRGDYKGASSRYAEGSKFGNQNLKAKSLNAEALTMQNKGPAGQRNETRNRLK</sequence>
<dbReference type="KEGG" id="ptc:phytr_9900"/>